<dbReference type="PANTHER" id="PTHR48111">
    <property type="entry name" value="REGULATOR OF RPOS"/>
    <property type="match status" value="1"/>
</dbReference>
<dbReference type="PROSITE" id="PS50110">
    <property type="entry name" value="RESPONSE_REGULATORY"/>
    <property type="match status" value="1"/>
</dbReference>
<evidence type="ECO:0000256" key="5">
    <source>
        <dbReference type="ARBA" id="ARBA00023125"/>
    </source>
</evidence>
<dbReference type="SMART" id="SM00862">
    <property type="entry name" value="Trans_reg_C"/>
    <property type="match status" value="1"/>
</dbReference>
<dbReference type="PROSITE" id="PS51755">
    <property type="entry name" value="OMPR_PHOB"/>
    <property type="match status" value="1"/>
</dbReference>
<keyword evidence="5 9" id="KW-0238">DNA-binding</keyword>
<evidence type="ECO:0000256" key="2">
    <source>
        <dbReference type="ARBA" id="ARBA00022553"/>
    </source>
</evidence>
<evidence type="ECO:0000256" key="7">
    <source>
        <dbReference type="ARBA" id="ARBA00024867"/>
    </source>
</evidence>
<feature type="DNA-binding region" description="OmpR/PhoB-type" evidence="9">
    <location>
        <begin position="123"/>
        <end position="223"/>
    </location>
</feature>
<feature type="domain" description="Response regulatory" evidence="10">
    <location>
        <begin position="3"/>
        <end position="117"/>
    </location>
</feature>
<keyword evidence="3" id="KW-0902">Two-component regulatory system</keyword>
<dbReference type="GO" id="GO:0005829">
    <property type="term" value="C:cytosol"/>
    <property type="evidence" value="ECO:0007669"/>
    <property type="project" value="TreeGrafter"/>
</dbReference>
<dbReference type="Pfam" id="PF00486">
    <property type="entry name" value="Trans_reg_C"/>
    <property type="match status" value="1"/>
</dbReference>
<dbReference type="Gene3D" id="1.10.10.10">
    <property type="entry name" value="Winged helix-like DNA-binding domain superfamily/Winged helix DNA-binding domain"/>
    <property type="match status" value="1"/>
</dbReference>
<dbReference type="CDD" id="cd00383">
    <property type="entry name" value="trans_reg_C"/>
    <property type="match status" value="1"/>
</dbReference>
<keyword evidence="6" id="KW-0804">Transcription</keyword>
<feature type="domain" description="OmpR/PhoB-type" evidence="11">
    <location>
        <begin position="123"/>
        <end position="223"/>
    </location>
</feature>
<evidence type="ECO:0000256" key="6">
    <source>
        <dbReference type="ARBA" id="ARBA00023163"/>
    </source>
</evidence>
<dbReference type="InterPro" id="IPR039420">
    <property type="entry name" value="WalR-like"/>
</dbReference>
<dbReference type="GO" id="GO:0006355">
    <property type="term" value="P:regulation of DNA-templated transcription"/>
    <property type="evidence" value="ECO:0007669"/>
    <property type="project" value="InterPro"/>
</dbReference>
<proteinExistence type="predicted"/>
<feature type="modified residue" description="4-aspartylphosphate" evidence="8">
    <location>
        <position position="52"/>
    </location>
</feature>
<evidence type="ECO:0000259" key="11">
    <source>
        <dbReference type="PROSITE" id="PS51755"/>
    </source>
</evidence>
<dbReference type="GO" id="GO:0032993">
    <property type="term" value="C:protein-DNA complex"/>
    <property type="evidence" value="ECO:0007669"/>
    <property type="project" value="TreeGrafter"/>
</dbReference>
<dbReference type="GO" id="GO:0000156">
    <property type="term" value="F:phosphorelay response regulator activity"/>
    <property type="evidence" value="ECO:0007669"/>
    <property type="project" value="TreeGrafter"/>
</dbReference>
<dbReference type="InterPro" id="IPR001867">
    <property type="entry name" value="OmpR/PhoB-type_DNA-bd"/>
</dbReference>
<evidence type="ECO:0000259" key="10">
    <source>
        <dbReference type="PROSITE" id="PS50110"/>
    </source>
</evidence>
<keyword evidence="2 8" id="KW-0597">Phosphoprotein</keyword>
<name>A0AB73T8Q4_9FIRM</name>
<evidence type="ECO:0000256" key="1">
    <source>
        <dbReference type="ARBA" id="ARBA00018672"/>
    </source>
</evidence>
<keyword evidence="13" id="KW-1185">Reference proteome</keyword>
<dbReference type="SMART" id="SM00448">
    <property type="entry name" value="REC"/>
    <property type="match status" value="1"/>
</dbReference>
<dbReference type="Gene3D" id="3.40.50.2300">
    <property type="match status" value="1"/>
</dbReference>
<dbReference type="Proteomes" id="UP000245412">
    <property type="component" value="Unassembled WGS sequence"/>
</dbReference>
<dbReference type="RefSeq" id="WP_109625114.1">
    <property type="nucleotide sequence ID" value="NZ_JANKBI010000005.1"/>
</dbReference>
<dbReference type="GO" id="GO:0000976">
    <property type="term" value="F:transcription cis-regulatory region binding"/>
    <property type="evidence" value="ECO:0007669"/>
    <property type="project" value="TreeGrafter"/>
</dbReference>
<dbReference type="InterPro" id="IPR036388">
    <property type="entry name" value="WH-like_DNA-bd_sf"/>
</dbReference>
<protein>
    <recommendedName>
        <fullName evidence="1">Stage 0 sporulation protein A homolog</fullName>
    </recommendedName>
</protein>
<sequence>MKQIMILEDDPALNQGLQYDLGAEGYLVRPAFNIAEGKKLFEIHSADLILLDVNLPDGDGFEFCRWVKDRKKEVPVLFVTARDLEQDAVQGYDLGADDYIIKPFSMVLLRKKIAAVFRRIGGAGQPDYDDGHLFVRLDEMEVLKDGEKVNLTPTEYRLLKVFLSSRRQLLTHEVLIENVWGVEGLFIDKHALAVNVNRMRSKLEGNGHVYIANVYGMGYQWAGERE</sequence>
<dbReference type="InterPro" id="IPR011006">
    <property type="entry name" value="CheY-like_superfamily"/>
</dbReference>
<reference evidence="12 13" key="1">
    <citation type="submission" date="2018-05" db="EMBL/GenBank/DDBJ databases">
        <authorList>
            <person name="Goeker M."/>
            <person name="Huntemann M."/>
            <person name="Clum A."/>
            <person name="Pillay M."/>
            <person name="Palaniappan K."/>
            <person name="Varghese N."/>
            <person name="Mikhailova N."/>
            <person name="Stamatis D."/>
            <person name="Reddy T."/>
            <person name="Daum C."/>
            <person name="Shapiro N."/>
            <person name="Ivanova N."/>
            <person name="Kyrpides N."/>
            <person name="Woyke T."/>
        </authorList>
    </citation>
    <scope>NUCLEOTIDE SEQUENCE [LARGE SCALE GENOMIC DNA]</scope>
    <source>
        <strain evidence="12 13">DSM 26524</strain>
    </source>
</reference>
<evidence type="ECO:0000256" key="9">
    <source>
        <dbReference type="PROSITE-ProRule" id="PRU01091"/>
    </source>
</evidence>
<evidence type="ECO:0000256" key="3">
    <source>
        <dbReference type="ARBA" id="ARBA00023012"/>
    </source>
</evidence>
<dbReference type="AlphaFoldDB" id="A0AB73T8Q4"/>
<dbReference type="Pfam" id="PF00072">
    <property type="entry name" value="Response_reg"/>
    <property type="match status" value="1"/>
</dbReference>
<keyword evidence="4" id="KW-0805">Transcription regulation</keyword>
<evidence type="ECO:0000313" key="13">
    <source>
        <dbReference type="Proteomes" id="UP000245412"/>
    </source>
</evidence>
<evidence type="ECO:0000256" key="4">
    <source>
        <dbReference type="ARBA" id="ARBA00023015"/>
    </source>
</evidence>
<evidence type="ECO:0000313" key="12">
    <source>
        <dbReference type="EMBL" id="PWJ78183.1"/>
    </source>
</evidence>
<accession>A0AB73T8Q4</accession>
<dbReference type="InterPro" id="IPR001789">
    <property type="entry name" value="Sig_transdc_resp-reg_receiver"/>
</dbReference>
<evidence type="ECO:0000256" key="8">
    <source>
        <dbReference type="PROSITE-ProRule" id="PRU00169"/>
    </source>
</evidence>
<dbReference type="EMBL" id="QGGY01000002">
    <property type="protein sequence ID" value="PWJ78183.1"/>
    <property type="molecule type" value="Genomic_DNA"/>
</dbReference>
<organism evidence="12 13">
    <name type="scientific">Murimonas intestini</name>
    <dbReference type="NCBI Taxonomy" id="1337051"/>
    <lineage>
        <taxon>Bacteria</taxon>
        <taxon>Bacillati</taxon>
        <taxon>Bacillota</taxon>
        <taxon>Clostridia</taxon>
        <taxon>Lachnospirales</taxon>
        <taxon>Lachnospiraceae</taxon>
        <taxon>Murimonas</taxon>
    </lineage>
</organism>
<dbReference type="PANTHER" id="PTHR48111:SF40">
    <property type="entry name" value="PHOSPHATE REGULON TRANSCRIPTIONAL REGULATORY PROTEIN PHOB"/>
    <property type="match status" value="1"/>
</dbReference>
<comment type="caution">
    <text evidence="12">The sequence shown here is derived from an EMBL/GenBank/DDBJ whole genome shotgun (WGS) entry which is preliminary data.</text>
</comment>
<dbReference type="SUPFAM" id="SSF52172">
    <property type="entry name" value="CheY-like"/>
    <property type="match status" value="1"/>
</dbReference>
<comment type="function">
    <text evidence="7">May play the central regulatory role in sporulation. It may be an element of the effector pathway responsible for the activation of sporulation genes in response to nutritional stress. Spo0A may act in concert with spo0H (a sigma factor) to control the expression of some genes that are critical to the sporulation process.</text>
</comment>
<dbReference type="CDD" id="cd17574">
    <property type="entry name" value="REC_OmpR"/>
    <property type="match status" value="1"/>
</dbReference>
<gene>
    <name evidence="12" type="ORF">C7383_102319</name>
</gene>